<organism evidence="1">
    <name type="scientific">marine sediment metagenome</name>
    <dbReference type="NCBI Taxonomy" id="412755"/>
    <lineage>
        <taxon>unclassified sequences</taxon>
        <taxon>metagenomes</taxon>
        <taxon>ecological metagenomes</taxon>
    </lineage>
</organism>
<gene>
    <name evidence="1" type="ORF">S06H3_22383</name>
</gene>
<dbReference type="SUPFAM" id="SSF158668">
    <property type="entry name" value="MtlR-like"/>
    <property type="match status" value="1"/>
</dbReference>
<protein>
    <recommendedName>
        <fullName evidence="2">RiboL-PSP-HEPN domain-containing protein</fullName>
    </recommendedName>
</protein>
<dbReference type="AlphaFoldDB" id="X1MH81"/>
<dbReference type="Gene3D" id="1.20.120.330">
    <property type="entry name" value="Nucleotidyltransferases domain 2"/>
    <property type="match status" value="1"/>
</dbReference>
<evidence type="ECO:0008006" key="2">
    <source>
        <dbReference type="Google" id="ProtNLM"/>
    </source>
</evidence>
<name>X1MH81_9ZZZZ</name>
<sequence>MKHKIGGLYKPLLDDVIELTKLDRFREFIFVTHNYLDEALDSIIINYFVKKDKEKKFKNNLYFLLRSFDRKLDILKNCDLLPHEFYLILKDYNKIRNIVAHNVKWKSEMEKRKNPKIKHDRETLYKIVPTMFAILHRCLELS</sequence>
<evidence type="ECO:0000313" key="1">
    <source>
        <dbReference type="EMBL" id="GAI14055.1"/>
    </source>
</evidence>
<comment type="caution">
    <text evidence="1">The sequence shown here is derived from an EMBL/GenBank/DDBJ whole genome shotgun (WGS) entry which is preliminary data.</text>
</comment>
<feature type="non-terminal residue" evidence="1">
    <location>
        <position position="142"/>
    </location>
</feature>
<dbReference type="EMBL" id="BARV01011952">
    <property type="protein sequence ID" value="GAI14055.1"/>
    <property type="molecule type" value="Genomic_DNA"/>
</dbReference>
<proteinExistence type="predicted"/>
<reference evidence="1" key="1">
    <citation type="journal article" date="2014" name="Front. Microbiol.">
        <title>High frequency of phylogenetically diverse reductive dehalogenase-homologous genes in deep subseafloor sedimentary metagenomes.</title>
        <authorList>
            <person name="Kawai M."/>
            <person name="Futagami T."/>
            <person name="Toyoda A."/>
            <person name="Takaki Y."/>
            <person name="Nishi S."/>
            <person name="Hori S."/>
            <person name="Arai W."/>
            <person name="Tsubouchi T."/>
            <person name="Morono Y."/>
            <person name="Uchiyama I."/>
            <person name="Ito T."/>
            <person name="Fujiyama A."/>
            <person name="Inagaki F."/>
            <person name="Takami H."/>
        </authorList>
    </citation>
    <scope>NUCLEOTIDE SEQUENCE</scope>
    <source>
        <strain evidence="1">Expedition CK06-06</strain>
    </source>
</reference>
<accession>X1MH81</accession>
<dbReference type="InterPro" id="IPR038026">
    <property type="entry name" value="MtlR-like_sf"/>
</dbReference>